<accession>A0A1V6P006</accession>
<proteinExistence type="predicted"/>
<name>A0A1V6P006_PENDC</name>
<protein>
    <submittedName>
        <fullName evidence="1">Uncharacterized protein</fullName>
    </submittedName>
</protein>
<dbReference type="OrthoDB" id="4322367at2759"/>
<dbReference type="Proteomes" id="UP000191522">
    <property type="component" value="Unassembled WGS sequence"/>
</dbReference>
<keyword evidence="2" id="KW-1185">Reference proteome</keyword>
<dbReference type="AlphaFoldDB" id="A0A1V6P006"/>
<evidence type="ECO:0000313" key="1">
    <source>
        <dbReference type="EMBL" id="OQD70250.1"/>
    </source>
</evidence>
<evidence type="ECO:0000313" key="2">
    <source>
        <dbReference type="Proteomes" id="UP000191522"/>
    </source>
</evidence>
<organism evidence="1 2">
    <name type="scientific">Penicillium decumbens</name>
    <dbReference type="NCBI Taxonomy" id="69771"/>
    <lineage>
        <taxon>Eukaryota</taxon>
        <taxon>Fungi</taxon>
        <taxon>Dikarya</taxon>
        <taxon>Ascomycota</taxon>
        <taxon>Pezizomycotina</taxon>
        <taxon>Eurotiomycetes</taxon>
        <taxon>Eurotiomycetidae</taxon>
        <taxon>Eurotiales</taxon>
        <taxon>Aspergillaceae</taxon>
        <taxon>Penicillium</taxon>
    </lineage>
</organism>
<comment type="caution">
    <text evidence="1">The sequence shown here is derived from an EMBL/GenBank/DDBJ whole genome shotgun (WGS) entry which is preliminary data.</text>
</comment>
<sequence length="228" mass="26731">MDEDHHWDKLQVTHTRDKEKIKFRLLIILDETDLLIQPIRSLGSRKLLLDEIIRSIHHMPRCIKAMYKTDRDTVVFSLAKLATIAKNNEPYKHAYYEKTASRLLRNEDLYIIDVHDKLNGPFLLSDLLRDQSGLYSDGTVEERLLDYDKFQEHLSKCGYNPYRHRINLCYVETSSDGVFQSVETNRVYNCSSWISAMIEVQNALQDILEPFEFRIIDADGQDCMDLSN</sequence>
<reference evidence="2" key="1">
    <citation type="journal article" date="2017" name="Nat. Microbiol.">
        <title>Global analysis of biosynthetic gene clusters reveals vast potential of secondary metabolite production in Penicillium species.</title>
        <authorList>
            <person name="Nielsen J.C."/>
            <person name="Grijseels S."/>
            <person name="Prigent S."/>
            <person name="Ji B."/>
            <person name="Dainat J."/>
            <person name="Nielsen K.F."/>
            <person name="Frisvad J.C."/>
            <person name="Workman M."/>
            <person name="Nielsen J."/>
        </authorList>
    </citation>
    <scope>NUCLEOTIDE SEQUENCE [LARGE SCALE GENOMIC DNA]</scope>
    <source>
        <strain evidence="2">IBT 11843</strain>
    </source>
</reference>
<gene>
    <name evidence="1" type="ORF">PENDEC_c025G04765</name>
</gene>
<dbReference type="EMBL" id="MDYL01000025">
    <property type="protein sequence ID" value="OQD70250.1"/>
    <property type="molecule type" value="Genomic_DNA"/>
</dbReference>